<proteinExistence type="predicted"/>
<reference evidence="1" key="2">
    <citation type="submission" date="2020-12" db="EMBL/GenBank/DDBJ databases">
        <title>Antibiotic resistance and phylogeny of Pseudomonas spp. isolated over three decades from chicken meat in the Norwegian food chain.</title>
        <authorList>
            <person name="Moen B."/>
        </authorList>
    </citation>
    <scope>NUCLEOTIDE SEQUENCE</scope>
    <source>
        <strain evidence="1">MF6762</strain>
    </source>
</reference>
<dbReference type="GeneID" id="96618832"/>
<evidence type="ECO:0000313" key="4">
    <source>
        <dbReference type="Proteomes" id="UP000658390"/>
    </source>
</evidence>
<protein>
    <recommendedName>
        <fullName evidence="5">SPOR domain-containing protein</fullName>
    </recommendedName>
</protein>
<organism evidence="1 4">
    <name type="scientific">Pseudomonas psychrophila</name>
    <dbReference type="NCBI Taxonomy" id="122355"/>
    <lineage>
        <taxon>Bacteria</taxon>
        <taxon>Pseudomonadati</taxon>
        <taxon>Pseudomonadota</taxon>
        <taxon>Gammaproteobacteria</taxon>
        <taxon>Pseudomonadales</taxon>
        <taxon>Pseudomonadaceae</taxon>
        <taxon>Pseudomonas</taxon>
    </lineage>
</organism>
<keyword evidence="3" id="KW-1185">Reference proteome</keyword>
<dbReference type="AlphaFoldDB" id="A0A8I1K884"/>
<evidence type="ECO:0000313" key="3">
    <source>
        <dbReference type="Proteomes" id="UP000182058"/>
    </source>
</evidence>
<evidence type="ECO:0008006" key="5">
    <source>
        <dbReference type="Google" id="ProtNLM"/>
    </source>
</evidence>
<name>A0A8I1K884_9PSED</name>
<evidence type="ECO:0000313" key="2">
    <source>
        <dbReference type="EMBL" id="SDU33594.1"/>
    </source>
</evidence>
<sequence length="158" mass="17585">MRWLFLLLVVLNIFYYVWHQQEAAPRAKEIVSLSLYKGDKQDIRLLSEARPGVVSAGVLGGRVESQACLYISGLSSEDQLQRLQRRLAEVDMQSIPATVSRDDSGGFVLKIVTQNSTAASEMALTNLANEFNGLKYKKMRCEGLQPPDSLNRMAPAPQ</sequence>
<evidence type="ECO:0000313" key="1">
    <source>
        <dbReference type="EMBL" id="MBJ2256168.1"/>
    </source>
</evidence>
<dbReference type="Proteomes" id="UP000182058">
    <property type="component" value="Chromosome I"/>
</dbReference>
<dbReference type="OrthoDB" id="6193567at2"/>
<dbReference type="EMBL" id="LT629795">
    <property type="protein sequence ID" value="SDU33594.1"/>
    <property type="molecule type" value="Genomic_DNA"/>
</dbReference>
<dbReference type="Proteomes" id="UP000658390">
    <property type="component" value="Unassembled WGS sequence"/>
</dbReference>
<dbReference type="RefSeq" id="WP_046810347.1">
    <property type="nucleotide sequence ID" value="NZ_CP049044.1"/>
</dbReference>
<reference evidence="2 3" key="1">
    <citation type="submission" date="2016-10" db="EMBL/GenBank/DDBJ databases">
        <authorList>
            <person name="Varghese N."/>
            <person name="Submissions S."/>
        </authorList>
    </citation>
    <scope>NUCLEOTIDE SEQUENCE [LARGE SCALE GENOMIC DNA]</scope>
    <source>
        <strain evidence="2 3">BS3667</strain>
    </source>
</reference>
<dbReference type="EMBL" id="JAEKCZ010000004">
    <property type="protein sequence ID" value="MBJ2256168.1"/>
    <property type="molecule type" value="Genomic_DNA"/>
</dbReference>
<gene>
    <name evidence="1" type="ORF">JFT45_06515</name>
    <name evidence="2" type="ORF">SAMN04490201_1137</name>
</gene>
<accession>A0A8I1K884</accession>